<dbReference type="SUPFAM" id="SSF48452">
    <property type="entry name" value="TPR-like"/>
    <property type="match status" value="1"/>
</dbReference>
<sequence>MIIFWIVAALLTLAALLFLLPPLLQLGKKDSEFVVEQDALNVSIYKDQMIELENDLLNDVITKDQCEQGKLELEQRLLEDVALPSSGEKKITGASKLTAAIVSLVVVAITVPLYLQLGKVELVAPVAQEISIPQATGELTQEEMTDQVSMMVSQLSARLEKDPSDVQGWAMLGRSYYALSRYGDAVAAFSKAVSIVDNDAQLLTDYADAMAMSSGEQTLEGRPMQLIMRALNLDPQNQKALWLAGTAAYERADFESALIYWKRILAMLDPNSQTAQTMAGNIAETEQLMQSQRASSGGGNAVGIAASATTPVTTESSGSSVSGVVTLSQSLAAQVLPTDTIYIFARAMHGLRMPLAILKTEASKMPIEFTLDDSMAMDASMNLSSTSEVMVMARISRSGNATPQSGDMQGGVQNVKIGASGIEIVIDEVIP</sequence>
<dbReference type="PANTHER" id="PTHR47870:SF4">
    <property type="entry name" value="CYTOCHROME C-TYPE BIOGENESIS PROTEIN CYCH"/>
    <property type="match status" value="1"/>
</dbReference>
<dbReference type="GO" id="GO:0016829">
    <property type="term" value="F:lyase activity"/>
    <property type="evidence" value="ECO:0007669"/>
    <property type="project" value="UniProtKB-KW"/>
</dbReference>
<dbReference type="GO" id="GO:0017004">
    <property type="term" value="P:cytochrome complex assembly"/>
    <property type="evidence" value="ECO:0007669"/>
    <property type="project" value="UniProtKB-KW"/>
</dbReference>
<dbReference type="AlphaFoldDB" id="A0A3B0ZLI1"/>
<comment type="subcellular location">
    <subcellularLocation>
        <location evidence="1">Cell envelope</location>
    </subcellularLocation>
</comment>
<feature type="domain" description="Cytochrome c-type biogenesis protein H TPR" evidence="5">
    <location>
        <begin position="137"/>
        <end position="273"/>
    </location>
</feature>
<dbReference type="EMBL" id="UOFQ01000091">
    <property type="protein sequence ID" value="VAW88242.1"/>
    <property type="molecule type" value="Genomic_DNA"/>
</dbReference>
<dbReference type="SMART" id="SM00028">
    <property type="entry name" value="TPR"/>
    <property type="match status" value="2"/>
</dbReference>
<dbReference type="Gene3D" id="1.25.40.10">
    <property type="entry name" value="Tetratricopeptide repeat domain"/>
    <property type="match status" value="1"/>
</dbReference>
<dbReference type="Pfam" id="PF23914">
    <property type="entry name" value="TPR_CcmH_CycH"/>
    <property type="match status" value="1"/>
</dbReference>
<dbReference type="InterPro" id="IPR051263">
    <property type="entry name" value="C-type_cytochrome_biogenesis"/>
</dbReference>
<dbReference type="InterPro" id="IPR019734">
    <property type="entry name" value="TPR_rpt"/>
</dbReference>
<reference evidence="6" key="1">
    <citation type="submission" date="2018-06" db="EMBL/GenBank/DDBJ databases">
        <authorList>
            <person name="Zhirakovskaya E."/>
        </authorList>
    </citation>
    <scope>NUCLEOTIDE SEQUENCE</scope>
</reference>
<accession>A0A3B0ZLI1</accession>
<keyword evidence="6" id="KW-0456">Lyase</keyword>
<name>A0A3B0ZLI1_9ZZZZ</name>
<dbReference type="InterPro" id="IPR056412">
    <property type="entry name" value="Ig_CycH"/>
</dbReference>
<dbReference type="GO" id="GO:0005886">
    <property type="term" value="C:plasma membrane"/>
    <property type="evidence" value="ECO:0007669"/>
    <property type="project" value="TreeGrafter"/>
</dbReference>
<dbReference type="Pfam" id="PF23892">
    <property type="entry name" value="Ig_CycH"/>
    <property type="match status" value="1"/>
</dbReference>
<dbReference type="InterPro" id="IPR056413">
    <property type="entry name" value="TPR_CcmH_CycH"/>
</dbReference>
<evidence type="ECO:0000259" key="4">
    <source>
        <dbReference type="Pfam" id="PF23892"/>
    </source>
</evidence>
<evidence type="ECO:0000256" key="2">
    <source>
        <dbReference type="ARBA" id="ARBA00022737"/>
    </source>
</evidence>
<keyword evidence="3" id="KW-0201">Cytochrome c-type biogenesis</keyword>
<dbReference type="InterPro" id="IPR017560">
    <property type="entry name" value="Cyt_c_biogenesis_CcmI"/>
</dbReference>
<dbReference type="PROSITE" id="PS50005">
    <property type="entry name" value="TPR"/>
    <property type="match status" value="1"/>
</dbReference>
<proteinExistence type="predicted"/>
<organism evidence="6">
    <name type="scientific">hydrothermal vent metagenome</name>
    <dbReference type="NCBI Taxonomy" id="652676"/>
    <lineage>
        <taxon>unclassified sequences</taxon>
        <taxon>metagenomes</taxon>
        <taxon>ecological metagenomes</taxon>
    </lineage>
</organism>
<gene>
    <name evidence="6" type="ORF">MNBD_GAMMA17-133</name>
</gene>
<protein>
    <submittedName>
        <fullName evidence="6">Cytochrome c heme lyase subunit CcmH</fullName>
    </submittedName>
</protein>
<dbReference type="NCBIfam" id="TIGR03142">
    <property type="entry name" value="cytochro_ccmI"/>
    <property type="match status" value="1"/>
</dbReference>
<keyword evidence="2" id="KW-0677">Repeat</keyword>
<evidence type="ECO:0000256" key="3">
    <source>
        <dbReference type="ARBA" id="ARBA00022748"/>
    </source>
</evidence>
<dbReference type="PANTHER" id="PTHR47870">
    <property type="entry name" value="CYTOCHROME C-TYPE BIOGENESIS PROTEIN CCMH"/>
    <property type="match status" value="1"/>
</dbReference>
<feature type="domain" description="Cytochrome c-type biogenesis protein H Ig-like" evidence="4">
    <location>
        <begin position="324"/>
        <end position="427"/>
    </location>
</feature>
<evidence type="ECO:0000259" key="5">
    <source>
        <dbReference type="Pfam" id="PF23914"/>
    </source>
</evidence>
<dbReference type="GO" id="GO:0030313">
    <property type="term" value="C:cell envelope"/>
    <property type="evidence" value="ECO:0007669"/>
    <property type="project" value="UniProtKB-SubCell"/>
</dbReference>
<evidence type="ECO:0000313" key="6">
    <source>
        <dbReference type="EMBL" id="VAW88242.1"/>
    </source>
</evidence>
<evidence type="ECO:0000256" key="1">
    <source>
        <dbReference type="ARBA" id="ARBA00004196"/>
    </source>
</evidence>
<dbReference type="InterPro" id="IPR011990">
    <property type="entry name" value="TPR-like_helical_dom_sf"/>
</dbReference>